<name>A0A1H1ZEE7_MUCMA</name>
<dbReference type="OrthoDB" id="5432096at2"/>
<dbReference type="InterPro" id="IPR027417">
    <property type="entry name" value="P-loop_NTPase"/>
</dbReference>
<proteinExistence type="predicted"/>
<dbReference type="InterPro" id="IPR026634">
    <property type="entry name" value="TPST-like"/>
</dbReference>
<gene>
    <name evidence="2" type="ORF">SAMN05216490_3074</name>
</gene>
<organism evidence="2 3">
    <name type="scientific">Mucilaginibacter mallensis</name>
    <dbReference type="NCBI Taxonomy" id="652787"/>
    <lineage>
        <taxon>Bacteria</taxon>
        <taxon>Pseudomonadati</taxon>
        <taxon>Bacteroidota</taxon>
        <taxon>Sphingobacteriia</taxon>
        <taxon>Sphingobacteriales</taxon>
        <taxon>Sphingobacteriaceae</taxon>
        <taxon>Mucilaginibacter</taxon>
    </lineage>
</organism>
<dbReference type="GO" id="GO:0008476">
    <property type="term" value="F:protein-tyrosine sulfotransferase activity"/>
    <property type="evidence" value="ECO:0007669"/>
    <property type="project" value="InterPro"/>
</dbReference>
<dbReference type="PANTHER" id="PTHR12788">
    <property type="entry name" value="PROTEIN-TYROSINE SULFOTRANSFERASE 2"/>
    <property type="match status" value="1"/>
</dbReference>
<dbReference type="PANTHER" id="PTHR12788:SF10">
    <property type="entry name" value="PROTEIN-TYROSINE SULFOTRANSFERASE"/>
    <property type="match status" value="1"/>
</dbReference>
<dbReference type="Proteomes" id="UP000199679">
    <property type="component" value="Chromosome I"/>
</dbReference>
<dbReference type="Pfam" id="PF13469">
    <property type="entry name" value="Sulfotransfer_3"/>
    <property type="match status" value="1"/>
</dbReference>
<dbReference type="RefSeq" id="WP_091374605.1">
    <property type="nucleotide sequence ID" value="NZ_LT629740.1"/>
</dbReference>
<dbReference type="SUPFAM" id="SSF52540">
    <property type="entry name" value="P-loop containing nucleoside triphosphate hydrolases"/>
    <property type="match status" value="1"/>
</dbReference>
<keyword evidence="1 2" id="KW-0808">Transferase</keyword>
<reference evidence="2 3" key="1">
    <citation type="submission" date="2016-10" db="EMBL/GenBank/DDBJ databases">
        <authorList>
            <person name="de Groot N.N."/>
        </authorList>
    </citation>
    <scope>NUCLEOTIDE SEQUENCE [LARGE SCALE GENOMIC DNA]</scope>
    <source>
        <strain evidence="2 3">MP1X4</strain>
    </source>
</reference>
<accession>A0A1H1ZEE7</accession>
<dbReference type="EMBL" id="LT629740">
    <property type="protein sequence ID" value="SDT31917.1"/>
    <property type="molecule type" value="Genomic_DNA"/>
</dbReference>
<dbReference type="STRING" id="652787.SAMN05216490_3074"/>
<evidence type="ECO:0000256" key="1">
    <source>
        <dbReference type="ARBA" id="ARBA00022679"/>
    </source>
</evidence>
<sequence>MSNSTQPLGIQIIGTQRSGSNLLRVMLDQSSEIVSPHPAHVLVTFVPLLELYGDLDTETYKVLINDVVDYVEANPVPWDGITIDRDWIFENSNVYSLFEINRLIYEQAAICKKAKYWCCKSMANVHYADELESHSPNLKYIYLYRDGRDVAVSFKKAIVGEKHIYHLARQWKYDQEACIELADRIEKDRFFALNYETLIAQPEAVIKDLCSFLDITYNENMLSFYNSHESKATAAAGEMWQNLEKPIMRNNTGKFHKELTHEEIEIFELVNQNVLQKLDYPLFTALTNTQLISEDAIEQYGMDNKILKKEILVKARKSDLEHREPQLIILRKIKERAAELVIQSSAGL</sequence>
<evidence type="ECO:0000313" key="3">
    <source>
        <dbReference type="Proteomes" id="UP000199679"/>
    </source>
</evidence>
<evidence type="ECO:0000313" key="2">
    <source>
        <dbReference type="EMBL" id="SDT31917.1"/>
    </source>
</evidence>
<dbReference type="AlphaFoldDB" id="A0A1H1ZEE7"/>
<protein>
    <submittedName>
        <fullName evidence="2">Sulfotransferase family protein</fullName>
    </submittedName>
</protein>
<dbReference type="Gene3D" id="3.40.50.300">
    <property type="entry name" value="P-loop containing nucleotide triphosphate hydrolases"/>
    <property type="match status" value="1"/>
</dbReference>
<keyword evidence="3" id="KW-1185">Reference proteome</keyword>